<evidence type="ECO:0000313" key="2">
    <source>
        <dbReference type="Proteomes" id="UP000828941"/>
    </source>
</evidence>
<accession>A0ACB9LSG4</accession>
<evidence type="ECO:0000313" key="1">
    <source>
        <dbReference type="EMBL" id="KAI4314281.1"/>
    </source>
</evidence>
<name>A0ACB9LSG4_BAUVA</name>
<reference evidence="1 2" key="1">
    <citation type="journal article" date="2022" name="DNA Res.">
        <title>Chromosomal-level genome assembly of the orchid tree Bauhinia variegata (Leguminosae; Cercidoideae) supports the allotetraploid origin hypothesis of Bauhinia.</title>
        <authorList>
            <person name="Zhong Y."/>
            <person name="Chen Y."/>
            <person name="Zheng D."/>
            <person name="Pang J."/>
            <person name="Liu Y."/>
            <person name="Luo S."/>
            <person name="Meng S."/>
            <person name="Qian L."/>
            <person name="Wei D."/>
            <person name="Dai S."/>
            <person name="Zhou R."/>
        </authorList>
    </citation>
    <scope>NUCLEOTIDE SEQUENCE [LARGE SCALE GENOMIC DNA]</scope>
    <source>
        <strain evidence="1">BV-YZ2020</strain>
    </source>
</reference>
<organism evidence="1 2">
    <name type="scientific">Bauhinia variegata</name>
    <name type="common">Purple orchid tree</name>
    <name type="synonym">Phanera variegata</name>
    <dbReference type="NCBI Taxonomy" id="167791"/>
    <lineage>
        <taxon>Eukaryota</taxon>
        <taxon>Viridiplantae</taxon>
        <taxon>Streptophyta</taxon>
        <taxon>Embryophyta</taxon>
        <taxon>Tracheophyta</taxon>
        <taxon>Spermatophyta</taxon>
        <taxon>Magnoliopsida</taxon>
        <taxon>eudicotyledons</taxon>
        <taxon>Gunneridae</taxon>
        <taxon>Pentapetalae</taxon>
        <taxon>rosids</taxon>
        <taxon>fabids</taxon>
        <taxon>Fabales</taxon>
        <taxon>Fabaceae</taxon>
        <taxon>Cercidoideae</taxon>
        <taxon>Cercideae</taxon>
        <taxon>Bauhiniinae</taxon>
        <taxon>Bauhinia</taxon>
    </lineage>
</organism>
<dbReference type="EMBL" id="CM039436">
    <property type="protein sequence ID" value="KAI4314281.1"/>
    <property type="molecule type" value="Genomic_DNA"/>
</dbReference>
<gene>
    <name evidence="1" type="ORF">L6164_027206</name>
</gene>
<protein>
    <submittedName>
        <fullName evidence="1">Uncharacterized protein</fullName>
    </submittedName>
</protein>
<proteinExistence type="predicted"/>
<comment type="caution">
    <text evidence="1">The sequence shown here is derived from an EMBL/GenBank/DDBJ whole genome shotgun (WGS) entry which is preliminary data.</text>
</comment>
<dbReference type="Proteomes" id="UP000828941">
    <property type="component" value="Chromosome 11"/>
</dbReference>
<sequence length="438" mass="47775">MLRAAAFPAPCNSMSLHTLGATQTDASLSMTFTSKANFSLLSGATLCFRSSAFLSSVQQFQQCRLNSLVLKGNGLGVGAVKKGGQSDGVGLMEMDDFDDEDDGDFFDEDGDVDGEEDVVLPVEQMKNLLKNKPRGFGVGKVYDTSIEDKLLEEIQQSEKAQAANINKLKNDPVKASSKKNDQNKTAPEIVRSGVRVRLLNLPKKKNIHRDLKSAFQGIPGIIDIIPVVSGNKKTRDPICRGFAFVDFKCEEDAAMFVQLYSGQSIAFGKIQKQINCELLKSQSSSSAGLELSETLNTAPQLVVPAFEDYPSEGYYLDDPALNSWDGVISYDSGELGKQIDTEEVEDFEENEEPFAALEADSDDDAETNLLSSEQESPSKLKMENVSKKKSASKDKAKKLPKLDVPGSAKRLKIKEKAVLSDVFSKYGLKSTLVSKDNS</sequence>
<keyword evidence="2" id="KW-1185">Reference proteome</keyword>